<keyword evidence="11" id="KW-0418">Kinase</keyword>
<evidence type="ECO:0000259" key="21">
    <source>
        <dbReference type="PROSITE" id="PS50023"/>
    </source>
</evidence>
<evidence type="ECO:0000256" key="18">
    <source>
        <dbReference type="PROSITE-ProRule" id="PRU00125"/>
    </source>
</evidence>
<dbReference type="GO" id="GO:0030018">
    <property type="term" value="C:Z disc"/>
    <property type="evidence" value="ECO:0007669"/>
    <property type="project" value="UniProtKB-ARBA"/>
</dbReference>
<keyword evidence="12 18" id="KW-0862">Zinc</keyword>
<dbReference type="GO" id="GO:0004689">
    <property type="term" value="F:phosphorylase kinase activity"/>
    <property type="evidence" value="ECO:0007669"/>
    <property type="project" value="UniProtKB-EC"/>
</dbReference>
<dbReference type="PRINTS" id="PR01049">
    <property type="entry name" value="PHOSPHBKNASE"/>
</dbReference>
<keyword evidence="23" id="KW-1185">Reference proteome</keyword>
<evidence type="ECO:0000256" key="8">
    <source>
        <dbReference type="ARBA" id="ARBA00022723"/>
    </source>
</evidence>
<keyword evidence="13 19" id="KW-0067">ATP-binding</keyword>
<keyword evidence="14" id="KW-0112">Calmodulin-binding</keyword>
<reference evidence="22 23" key="1">
    <citation type="journal article" date="2018" name="Nat. Ecol. Evol.">
        <title>Genomic signatures of mitonuclear coevolution across populations of Tigriopus californicus.</title>
        <authorList>
            <person name="Barreto F.S."/>
            <person name="Watson E.T."/>
            <person name="Lima T.G."/>
            <person name="Willett C.S."/>
            <person name="Edmands S."/>
            <person name="Li W."/>
            <person name="Burton R.S."/>
        </authorList>
    </citation>
    <scope>NUCLEOTIDE SEQUENCE [LARGE SCALE GENOMIC DNA]</scope>
    <source>
        <strain evidence="22 23">San Diego</strain>
    </source>
</reference>
<evidence type="ECO:0000256" key="3">
    <source>
        <dbReference type="ARBA" id="ARBA00012432"/>
    </source>
</evidence>
<keyword evidence="7" id="KW-0808">Transferase</keyword>
<keyword evidence="16" id="KW-0119">Carbohydrate metabolism</keyword>
<evidence type="ECO:0000259" key="20">
    <source>
        <dbReference type="PROSITE" id="PS50011"/>
    </source>
</evidence>
<dbReference type="Proteomes" id="UP000318571">
    <property type="component" value="Chromosome 3"/>
</dbReference>
<dbReference type="GO" id="GO:0005964">
    <property type="term" value="C:phosphorylase kinase complex"/>
    <property type="evidence" value="ECO:0007669"/>
    <property type="project" value="InterPro"/>
</dbReference>
<evidence type="ECO:0000256" key="12">
    <source>
        <dbReference type="ARBA" id="ARBA00022833"/>
    </source>
</evidence>
<dbReference type="InterPro" id="IPR011009">
    <property type="entry name" value="Kinase-like_dom_sf"/>
</dbReference>
<evidence type="ECO:0000256" key="11">
    <source>
        <dbReference type="ARBA" id="ARBA00022777"/>
    </source>
</evidence>
<dbReference type="InterPro" id="IPR001781">
    <property type="entry name" value="Znf_LIM"/>
</dbReference>
<feature type="domain" description="LIM zinc-binding" evidence="21">
    <location>
        <begin position="515"/>
        <end position="577"/>
    </location>
</feature>
<dbReference type="SMART" id="SM00132">
    <property type="entry name" value="LIM"/>
    <property type="match status" value="1"/>
</dbReference>
<comment type="subunit">
    <text evidence="17">Hexadecamer of 4 heterotetramers, each composed of alpha, beta, gamma, and delta subunits. Alpha (PHKA1 or PHKA2) and beta (PHKB) are regulatory subunits, gamma (PHKG1 or PHKG2) is the catalytic subunit, and delta is calmodulin.</text>
</comment>
<evidence type="ECO:0000256" key="7">
    <source>
        <dbReference type="ARBA" id="ARBA00022679"/>
    </source>
</evidence>
<dbReference type="GO" id="GO:0005977">
    <property type="term" value="P:glycogen metabolic process"/>
    <property type="evidence" value="ECO:0007669"/>
    <property type="project" value="UniProtKB-KW"/>
</dbReference>
<dbReference type="GO" id="GO:0060537">
    <property type="term" value="P:muscle tissue development"/>
    <property type="evidence" value="ECO:0007669"/>
    <property type="project" value="UniProtKB-ARBA"/>
</dbReference>
<evidence type="ECO:0000256" key="5">
    <source>
        <dbReference type="ARBA" id="ARBA00022541"/>
    </source>
</evidence>
<dbReference type="PROSITE" id="PS00107">
    <property type="entry name" value="PROTEIN_KINASE_ATP"/>
    <property type="match status" value="1"/>
</dbReference>
<gene>
    <name evidence="22" type="ORF">TCAL_03371</name>
</gene>
<dbReference type="SUPFAM" id="SSF57716">
    <property type="entry name" value="Glucocorticoid receptor-like (DNA-binding domain)"/>
    <property type="match status" value="3"/>
</dbReference>
<evidence type="ECO:0000256" key="2">
    <source>
        <dbReference type="ARBA" id="ARBA00005843"/>
    </source>
</evidence>
<dbReference type="PROSITE" id="PS50023">
    <property type="entry name" value="LIM_DOMAIN_2"/>
    <property type="match status" value="1"/>
</dbReference>
<keyword evidence="15 18" id="KW-0440">LIM domain</keyword>
<dbReference type="CDD" id="cd09326">
    <property type="entry name" value="LIM_CRP_like"/>
    <property type="match status" value="1"/>
</dbReference>
<dbReference type="EC" id="2.7.11.19" evidence="3"/>
<evidence type="ECO:0000256" key="15">
    <source>
        <dbReference type="ARBA" id="ARBA00023038"/>
    </source>
</evidence>
<comment type="similarity">
    <text evidence="2">Belongs to the protein kinase superfamily. TKL Ser/Thr protein kinase family.</text>
</comment>
<dbReference type="GO" id="GO:0007517">
    <property type="term" value="P:muscle organ development"/>
    <property type="evidence" value="ECO:0007669"/>
    <property type="project" value="UniProtKB-KW"/>
</dbReference>
<keyword evidence="6" id="KW-0321">Glycogen metabolism</keyword>
<dbReference type="PROSITE" id="PS50011">
    <property type="entry name" value="PROTEIN_KINASE_DOM"/>
    <property type="match status" value="1"/>
</dbReference>
<dbReference type="GO" id="GO:0046872">
    <property type="term" value="F:metal ion binding"/>
    <property type="evidence" value="ECO:0007669"/>
    <property type="project" value="UniProtKB-KW"/>
</dbReference>
<dbReference type="FunFam" id="1.10.510.10:FF:000571">
    <property type="entry name" value="Maternal embryonic leucine zipper kinase"/>
    <property type="match status" value="1"/>
</dbReference>
<keyword evidence="9" id="KW-0677">Repeat</keyword>
<dbReference type="OMA" id="TEHDGDM"/>
<evidence type="ECO:0000256" key="17">
    <source>
        <dbReference type="ARBA" id="ARBA00025890"/>
    </source>
</evidence>
<dbReference type="EMBL" id="VCGU01000007">
    <property type="protein sequence ID" value="TRY73052.1"/>
    <property type="molecule type" value="Genomic_DNA"/>
</dbReference>
<evidence type="ECO:0000256" key="19">
    <source>
        <dbReference type="PROSITE-ProRule" id="PRU10141"/>
    </source>
</evidence>
<protein>
    <recommendedName>
        <fullName evidence="3">phosphorylase kinase</fullName>
        <ecNumber evidence="3">2.7.11.19</ecNumber>
    </recommendedName>
</protein>
<evidence type="ECO:0000256" key="10">
    <source>
        <dbReference type="ARBA" id="ARBA00022741"/>
    </source>
</evidence>
<dbReference type="Pfam" id="PF00412">
    <property type="entry name" value="LIM"/>
    <property type="match status" value="1"/>
</dbReference>
<feature type="binding site" evidence="19">
    <location>
        <position position="63"/>
    </location>
    <ligand>
        <name>ATP</name>
        <dbReference type="ChEBI" id="CHEBI:30616"/>
    </ligand>
</feature>
<organism evidence="22 23">
    <name type="scientific">Tigriopus californicus</name>
    <name type="common">Marine copepod</name>
    <dbReference type="NCBI Taxonomy" id="6832"/>
    <lineage>
        <taxon>Eukaryota</taxon>
        <taxon>Metazoa</taxon>
        <taxon>Ecdysozoa</taxon>
        <taxon>Arthropoda</taxon>
        <taxon>Crustacea</taxon>
        <taxon>Multicrustacea</taxon>
        <taxon>Hexanauplia</taxon>
        <taxon>Copepoda</taxon>
        <taxon>Harpacticoida</taxon>
        <taxon>Harpacticidae</taxon>
        <taxon>Tigriopus</taxon>
    </lineage>
</organism>
<keyword evidence="8 18" id="KW-0479">Metal-binding</keyword>
<dbReference type="Gene3D" id="2.10.110.10">
    <property type="entry name" value="Cysteine Rich Protein"/>
    <property type="match status" value="2"/>
</dbReference>
<dbReference type="SMART" id="SM00220">
    <property type="entry name" value="S_TKc"/>
    <property type="match status" value="1"/>
</dbReference>
<evidence type="ECO:0000256" key="6">
    <source>
        <dbReference type="ARBA" id="ARBA00022600"/>
    </source>
</evidence>
<comment type="catalytic activity">
    <reaction evidence="1">
        <text>2 ATP + phosphorylase b = 2 ADP + phosphorylase a.</text>
        <dbReference type="EC" id="2.7.11.19"/>
    </reaction>
</comment>
<evidence type="ECO:0000256" key="4">
    <source>
        <dbReference type="ARBA" id="ARBA00022527"/>
    </source>
</evidence>
<evidence type="ECO:0000256" key="14">
    <source>
        <dbReference type="ARBA" id="ARBA00022860"/>
    </source>
</evidence>
<evidence type="ECO:0000313" key="22">
    <source>
        <dbReference type="EMBL" id="TRY73052.1"/>
    </source>
</evidence>
<keyword evidence="5" id="KW-0517">Myogenesis</keyword>
<name>A0A553P5V8_TIGCA</name>
<dbReference type="Gene3D" id="1.10.510.10">
    <property type="entry name" value="Transferase(Phosphotransferase) domain 1"/>
    <property type="match status" value="1"/>
</dbReference>
<feature type="domain" description="Protein kinase" evidence="20">
    <location>
        <begin position="34"/>
        <end position="305"/>
    </location>
</feature>
<dbReference type="STRING" id="6832.A0A553P5V8"/>
<evidence type="ECO:0000256" key="9">
    <source>
        <dbReference type="ARBA" id="ARBA00022737"/>
    </source>
</evidence>
<dbReference type="FunFam" id="2.10.110.10:FF:000001">
    <property type="entry name" value="Cysteine and glycine-rich protein 1"/>
    <property type="match status" value="1"/>
</dbReference>
<evidence type="ECO:0000313" key="23">
    <source>
        <dbReference type="Proteomes" id="UP000318571"/>
    </source>
</evidence>
<dbReference type="GO" id="GO:0005524">
    <property type="term" value="F:ATP binding"/>
    <property type="evidence" value="ECO:0007669"/>
    <property type="project" value="UniProtKB-UniRule"/>
</dbReference>
<dbReference type="InterPro" id="IPR008271">
    <property type="entry name" value="Ser/Thr_kinase_AS"/>
</dbReference>
<dbReference type="GO" id="GO:0005516">
    <property type="term" value="F:calmodulin binding"/>
    <property type="evidence" value="ECO:0007669"/>
    <property type="project" value="UniProtKB-KW"/>
</dbReference>
<sequence>MVSDYEEMTKVRRSSLDDEDLPGVDAAKGFYQKYEPKEVLGKGLSSVVRKCICKQSGVEYAVKIMDMSGSNEDNANISPQQLRDEVHREVSVLKRVSGHPYIVDLIDVYESTTFIFLVFELCHNGELFDYLTSKITLSEKRVRSIMKQILEAVDHCHQLHVVHRDLKPENILLDENLNIKLTDFGFAKILSEGERLWEICGTPGYLAPELLQAGMLEAHECNGYSFEVDAWACGVIMYTLLCGCPPFWHRRQILMIRLICEGRYSFSSPEWDNITDEAKDLISKLLVVNPNNRLTISQALNHPVFRAQRHSLSRGMTETVDSDSVNSSEIKIVLEPVTKQSSVSPEVEASSPKFNPRRTFRIGIHSVRFMVRFQRLKDTPEPLSLEQTRINPYSMRMFRKVIDNGKCRKMLDSGRITEHDGDMFCSSCYRKNFGPKGYGFGVGAGSLSMDDGKGYQTNLNKVDHQAEAYVAPRKTLAETSNITNNDTSAPTYGKDSVKKVAAPSSSIRPRWGGAEICPRCNKSVFIAELMRGSGKAWHKSCFTCNANECNKRLDSSILCEREGEIYCRACYGRNFGPKGFGYGIGGGTLQMTS</sequence>
<dbReference type="SUPFAM" id="SSF56112">
    <property type="entry name" value="Protein kinase-like (PK-like)"/>
    <property type="match status" value="1"/>
</dbReference>
<dbReference type="InterPro" id="IPR000719">
    <property type="entry name" value="Prot_kinase_dom"/>
</dbReference>
<comment type="caution">
    <text evidence="22">The sequence shown here is derived from an EMBL/GenBank/DDBJ whole genome shotgun (WGS) entry which is preliminary data.</text>
</comment>
<dbReference type="InterPro" id="IPR002291">
    <property type="entry name" value="Phosph_kin_gamma"/>
</dbReference>
<accession>A0A553P5V8</accession>
<dbReference type="Pfam" id="PF00069">
    <property type="entry name" value="Pkinase"/>
    <property type="match status" value="1"/>
</dbReference>
<proteinExistence type="inferred from homology"/>
<evidence type="ECO:0000256" key="13">
    <source>
        <dbReference type="ARBA" id="ARBA00022840"/>
    </source>
</evidence>
<evidence type="ECO:0000256" key="16">
    <source>
        <dbReference type="ARBA" id="ARBA00023277"/>
    </source>
</evidence>
<dbReference type="FunFam" id="3.30.200.20:FF:000138">
    <property type="entry name" value="Phosphorylase b kinase gamma catalytic chain, liver/testis"/>
    <property type="match status" value="1"/>
</dbReference>
<dbReference type="PROSITE" id="PS00108">
    <property type="entry name" value="PROTEIN_KINASE_ST"/>
    <property type="match status" value="1"/>
</dbReference>
<dbReference type="Gene3D" id="3.30.200.20">
    <property type="entry name" value="Phosphorylase Kinase, domain 1"/>
    <property type="match status" value="1"/>
</dbReference>
<evidence type="ECO:0000256" key="1">
    <source>
        <dbReference type="ARBA" id="ARBA00001674"/>
    </source>
</evidence>
<keyword evidence="10 19" id="KW-0547">Nucleotide-binding</keyword>
<dbReference type="AlphaFoldDB" id="A0A553P5V8"/>
<keyword evidence="4" id="KW-0723">Serine/threonine-protein kinase</keyword>
<dbReference type="PANTHER" id="PTHR24347">
    <property type="entry name" value="SERINE/THREONINE-PROTEIN KINASE"/>
    <property type="match status" value="1"/>
</dbReference>
<dbReference type="InterPro" id="IPR017441">
    <property type="entry name" value="Protein_kinase_ATP_BS"/>
</dbReference>